<dbReference type="InterPro" id="IPR029058">
    <property type="entry name" value="AB_hydrolase_fold"/>
</dbReference>
<evidence type="ECO:0000313" key="3">
    <source>
        <dbReference type="Proteomes" id="UP000199206"/>
    </source>
</evidence>
<organism evidence="2 3">
    <name type="scientific">Sphingomonas gellani</name>
    <dbReference type="NCBI Taxonomy" id="1166340"/>
    <lineage>
        <taxon>Bacteria</taxon>
        <taxon>Pseudomonadati</taxon>
        <taxon>Pseudomonadota</taxon>
        <taxon>Alphaproteobacteria</taxon>
        <taxon>Sphingomonadales</taxon>
        <taxon>Sphingomonadaceae</taxon>
        <taxon>Sphingomonas</taxon>
    </lineage>
</organism>
<reference evidence="3" key="1">
    <citation type="submission" date="2016-10" db="EMBL/GenBank/DDBJ databases">
        <authorList>
            <person name="Varghese N."/>
            <person name="Submissions S."/>
        </authorList>
    </citation>
    <scope>NUCLEOTIDE SEQUENCE [LARGE SCALE GENOMIC DNA]</scope>
    <source>
        <strain evidence="3">S6-262</strain>
    </source>
</reference>
<sequence>MATVPAAGQLIHDRVYPAPHDPLSVAGLPGATIDHVTTADGLTLSGVEVAGRADKPMLLIFHGNASGADDAARWLSPLLNRGYGMIAAEYRGYSGNPGRPDEAGLSADADAFYAHALAIANGRPVIVIGHSLGSGVAFALARRQRLRALVTIGAFTRLRDMTPRIARAFVGEKYDNRASIAELDEPLFLIHGTDDEVVPVAQGNQLYRAAIAAGRKGGVFVVQGGDHHPNATKLAGIIDAVVGGSEGRPLGALPEGVTFYPFSAPQPR</sequence>
<dbReference type="Proteomes" id="UP000199206">
    <property type="component" value="Unassembled WGS sequence"/>
</dbReference>
<evidence type="ECO:0000259" key="1">
    <source>
        <dbReference type="Pfam" id="PF00561"/>
    </source>
</evidence>
<dbReference type="AlphaFoldDB" id="A0A1H8F5P0"/>
<feature type="domain" description="AB hydrolase-1" evidence="1">
    <location>
        <begin position="56"/>
        <end position="171"/>
    </location>
</feature>
<dbReference type="Gene3D" id="3.40.50.1820">
    <property type="entry name" value="alpha/beta hydrolase"/>
    <property type="match status" value="1"/>
</dbReference>
<gene>
    <name evidence="2" type="ORF">SAMN05192583_2427</name>
</gene>
<dbReference type="Pfam" id="PF00561">
    <property type="entry name" value="Abhydrolase_1"/>
    <property type="match status" value="1"/>
</dbReference>
<evidence type="ECO:0000313" key="2">
    <source>
        <dbReference type="EMBL" id="SEN27005.1"/>
    </source>
</evidence>
<dbReference type="PANTHER" id="PTHR12277">
    <property type="entry name" value="ALPHA/BETA HYDROLASE DOMAIN-CONTAINING PROTEIN"/>
    <property type="match status" value="1"/>
</dbReference>
<dbReference type="InterPro" id="IPR000073">
    <property type="entry name" value="AB_hydrolase_1"/>
</dbReference>
<proteinExistence type="predicted"/>
<dbReference type="STRING" id="1166340.SAMN05192583_2427"/>
<accession>A0A1H8F5P0</accession>
<dbReference type="SUPFAM" id="SSF53474">
    <property type="entry name" value="alpha/beta-Hydrolases"/>
    <property type="match status" value="1"/>
</dbReference>
<keyword evidence="3" id="KW-1185">Reference proteome</keyword>
<dbReference type="EMBL" id="FOCF01000005">
    <property type="protein sequence ID" value="SEN27005.1"/>
    <property type="molecule type" value="Genomic_DNA"/>
</dbReference>
<dbReference type="PANTHER" id="PTHR12277:SF81">
    <property type="entry name" value="PROTEIN ABHD13"/>
    <property type="match status" value="1"/>
</dbReference>
<name>A0A1H8F5P0_9SPHN</name>
<protein>
    <recommendedName>
        <fullName evidence="1">AB hydrolase-1 domain-containing protein</fullName>
    </recommendedName>
</protein>